<dbReference type="Proteomes" id="UP000755585">
    <property type="component" value="Unassembled WGS sequence"/>
</dbReference>
<feature type="compositionally biased region" description="Pro residues" evidence="5">
    <location>
        <begin position="7"/>
        <end position="18"/>
    </location>
</feature>
<reference evidence="7 8" key="1">
    <citation type="submission" date="2021-03" db="EMBL/GenBank/DDBJ databases">
        <title>Sequencing the genomes of 1000 actinobacteria strains.</title>
        <authorList>
            <person name="Klenk H.-P."/>
        </authorList>
    </citation>
    <scope>NUCLEOTIDE SEQUENCE [LARGE SCALE GENOMIC DNA]</scope>
    <source>
        <strain evidence="7 8">DSM 18824</strain>
    </source>
</reference>
<dbReference type="EMBL" id="JAGINT010000002">
    <property type="protein sequence ID" value="MBP2354847.1"/>
    <property type="molecule type" value="Genomic_DNA"/>
</dbReference>
<gene>
    <name evidence="7" type="ORF">JOF29_005957</name>
</gene>
<keyword evidence="2 6" id="KW-0812">Transmembrane</keyword>
<name>A0ABS4UT82_9ACTN</name>
<feature type="compositionally biased region" description="Low complexity" evidence="5">
    <location>
        <begin position="105"/>
        <end position="151"/>
    </location>
</feature>
<comment type="caution">
    <text evidence="7">The sequence shown here is derived from an EMBL/GenBank/DDBJ whole genome shotgun (WGS) entry which is preliminary data.</text>
</comment>
<keyword evidence="8" id="KW-1185">Reference proteome</keyword>
<keyword evidence="7" id="KW-0378">Hydrolase</keyword>
<dbReference type="RefSeq" id="WP_209697588.1">
    <property type="nucleotide sequence ID" value="NZ_BAAAVU010000008.1"/>
</dbReference>
<feature type="region of interest" description="Disordered" evidence="5">
    <location>
        <begin position="102"/>
        <end position="156"/>
    </location>
</feature>
<dbReference type="Pfam" id="PF04228">
    <property type="entry name" value="Zn_peptidase"/>
    <property type="match status" value="1"/>
</dbReference>
<proteinExistence type="predicted"/>
<evidence type="ECO:0000256" key="4">
    <source>
        <dbReference type="ARBA" id="ARBA00023136"/>
    </source>
</evidence>
<dbReference type="PANTHER" id="PTHR30168">
    <property type="entry name" value="PUTATIVE MEMBRANE PROTEIN YPFJ"/>
    <property type="match status" value="1"/>
</dbReference>
<feature type="region of interest" description="Disordered" evidence="5">
    <location>
        <begin position="1"/>
        <end position="71"/>
    </location>
</feature>
<evidence type="ECO:0000313" key="7">
    <source>
        <dbReference type="EMBL" id="MBP2354847.1"/>
    </source>
</evidence>
<keyword evidence="7" id="KW-0482">Metalloprotease</keyword>
<evidence type="ECO:0000256" key="1">
    <source>
        <dbReference type="ARBA" id="ARBA00004167"/>
    </source>
</evidence>
<feature type="compositionally biased region" description="Low complexity" evidence="5">
    <location>
        <begin position="19"/>
        <end position="36"/>
    </location>
</feature>
<dbReference type="PANTHER" id="PTHR30168:SF0">
    <property type="entry name" value="INNER MEMBRANE PROTEIN"/>
    <property type="match status" value="1"/>
</dbReference>
<dbReference type="InterPro" id="IPR007343">
    <property type="entry name" value="Uncharacterised_pept_Zn_put"/>
</dbReference>
<evidence type="ECO:0000256" key="3">
    <source>
        <dbReference type="ARBA" id="ARBA00022989"/>
    </source>
</evidence>
<keyword evidence="3 6" id="KW-1133">Transmembrane helix</keyword>
<protein>
    <submittedName>
        <fullName evidence="7">Metalloprotease</fullName>
    </submittedName>
</protein>
<keyword evidence="7" id="KW-0645">Protease</keyword>
<evidence type="ECO:0000256" key="6">
    <source>
        <dbReference type="SAM" id="Phobius"/>
    </source>
</evidence>
<organism evidence="7 8">
    <name type="scientific">Kribbella aluminosa</name>
    <dbReference type="NCBI Taxonomy" id="416017"/>
    <lineage>
        <taxon>Bacteria</taxon>
        <taxon>Bacillati</taxon>
        <taxon>Actinomycetota</taxon>
        <taxon>Actinomycetes</taxon>
        <taxon>Propionibacteriales</taxon>
        <taxon>Kribbellaceae</taxon>
        <taxon>Kribbella</taxon>
    </lineage>
</organism>
<sequence>MSNQGPYGPPPGQYPPPQQYVGPQQHAGPPQQYAGPPQYPGGPQYGPPPGPPNWGPPQGRGFGFSPPPPKKKSKAVFVVVPLVVLFGAVGLFLVSAILKHNGHDTYTQPQPTATEYPTEPATTSAPATTRPTQPARTTTTTEPSTTRTTPTGPSDLDLVARNKIYRSGVMSTVNCRESGARPSSAANARKYYTNLISCLVRAWPKQVRLAGGRFVPPNLVAFSGSATSPCGGSAPSSFYCSSNRTIYMDAGSDIKYYQQYSNNSYAMAWVRAEMTDTVAHEFGHHVQNMVGILQADSNLRYEYSGDKSLEMSRRLEIQATCFGNVFMGSNRSSYRISGAFKSQLDYLHSHQGDEYGTQRDHGSRAIIPRWADAGFSTRSPRGCNTFTASPTYVR</sequence>
<keyword evidence="4 6" id="KW-0472">Membrane</keyword>
<feature type="compositionally biased region" description="Pro residues" evidence="5">
    <location>
        <begin position="37"/>
        <end position="55"/>
    </location>
</feature>
<comment type="subcellular location">
    <subcellularLocation>
        <location evidence="1">Membrane</location>
        <topology evidence="1">Single-pass membrane protein</topology>
    </subcellularLocation>
</comment>
<accession>A0ABS4UT82</accession>
<feature type="transmembrane region" description="Helical" evidence="6">
    <location>
        <begin position="75"/>
        <end position="98"/>
    </location>
</feature>
<dbReference type="GO" id="GO:0008237">
    <property type="term" value="F:metallopeptidase activity"/>
    <property type="evidence" value="ECO:0007669"/>
    <property type="project" value="UniProtKB-KW"/>
</dbReference>
<evidence type="ECO:0000256" key="5">
    <source>
        <dbReference type="SAM" id="MobiDB-lite"/>
    </source>
</evidence>
<evidence type="ECO:0000256" key="2">
    <source>
        <dbReference type="ARBA" id="ARBA00022692"/>
    </source>
</evidence>
<evidence type="ECO:0000313" key="8">
    <source>
        <dbReference type="Proteomes" id="UP000755585"/>
    </source>
</evidence>